<evidence type="ECO:0000313" key="3">
    <source>
        <dbReference type="Proteomes" id="UP000037069"/>
    </source>
</evidence>
<accession>A0A0L0BWZ5</accession>
<sequence length="187" mass="20313">MHGNSQRLIQESMILDDGADPISTVRSCRDGKKQKNGVLDAEALWIQLELRTGFESDQNSELNGPKKLAPRKSPVYKPVDSVEAVVRSKAVPKVVAETKRKEKLPAGSPEGSQMLTFRHTGFESDQNSKLNGPKKLAPLKSPPVDSVEAVDDNKALSKVVADTKRKGKLPAGSPKGSQTLTLRRTGF</sequence>
<keyword evidence="3" id="KW-1185">Reference proteome</keyword>
<comment type="caution">
    <text evidence="2">The sequence shown here is derived from an EMBL/GenBank/DDBJ whole genome shotgun (WGS) entry which is preliminary data.</text>
</comment>
<dbReference type="Proteomes" id="UP000037069">
    <property type="component" value="Unassembled WGS sequence"/>
</dbReference>
<organism evidence="2 3">
    <name type="scientific">Lucilia cuprina</name>
    <name type="common">Green bottle fly</name>
    <name type="synonym">Australian sheep blowfly</name>
    <dbReference type="NCBI Taxonomy" id="7375"/>
    <lineage>
        <taxon>Eukaryota</taxon>
        <taxon>Metazoa</taxon>
        <taxon>Ecdysozoa</taxon>
        <taxon>Arthropoda</taxon>
        <taxon>Hexapoda</taxon>
        <taxon>Insecta</taxon>
        <taxon>Pterygota</taxon>
        <taxon>Neoptera</taxon>
        <taxon>Endopterygota</taxon>
        <taxon>Diptera</taxon>
        <taxon>Brachycera</taxon>
        <taxon>Muscomorpha</taxon>
        <taxon>Oestroidea</taxon>
        <taxon>Calliphoridae</taxon>
        <taxon>Luciliinae</taxon>
        <taxon>Lucilia</taxon>
    </lineage>
</organism>
<dbReference type="AlphaFoldDB" id="A0A0L0BWZ5"/>
<name>A0A0L0BWZ5_LUCCU</name>
<feature type="region of interest" description="Disordered" evidence="1">
    <location>
        <begin position="98"/>
        <end position="187"/>
    </location>
</feature>
<evidence type="ECO:0000256" key="1">
    <source>
        <dbReference type="SAM" id="MobiDB-lite"/>
    </source>
</evidence>
<reference evidence="2 3" key="1">
    <citation type="journal article" date="2015" name="Nat. Commun.">
        <title>Lucilia cuprina genome unlocks parasitic fly biology to underpin future interventions.</title>
        <authorList>
            <person name="Anstead C.A."/>
            <person name="Korhonen P.K."/>
            <person name="Young N.D."/>
            <person name="Hall R.S."/>
            <person name="Jex A.R."/>
            <person name="Murali S.C."/>
            <person name="Hughes D.S."/>
            <person name="Lee S.F."/>
            <person name="Perry T."/>
            <person name="Stroehlein A.J."/>
            <person name="Ansell B.R."/>
            <person name="Breugelmans B."/>
            <person name="Hofmann A."/>
            <person name="Qu J."/>
            <person name="Dugan S."/>
            <person name="Lee S.L."/>
            <person name="Chao H."/>
            <person name="Dinh H."/>
            <person name="Han Y."/>
            <person name="Doddapaneni H.V."/>
            <person name="Worley K.C."/>
            <person name="Muzny D.M."/>
            <person name="Ioannidis P."/>
            <person name="Waterhouse R.M."/>
            <person name="Zdobnov E.M."/>
            <person name="James P.J."/>
            <person name="Bagnall N.H."/>
            <person name="Kotze A.C."/>
            <person name="Gibbs R.A."/>
            <person name="Richards S."/>
            <person name="Batterham P."/>
            <person name="Gasser R.B."/>
        </authorList>
    </citation>
    <scope>NUCLEOTIDE SEQUENCE [LARGE SCALE GENOMIC DNA]</scope>
    <source>
        <strain evidence="2 3">LS</strain>
        <tissue evidence="2">Full body</tissue>
    </source>
</reference>
<feature type="compositionally biased region" description="Polar residues" evidence="1">
    <location>
        <begin position="175"/>
        <end position="187"/>
    </location>
</feature>
<feature type="region of interest" description="Disordered" evidence="1">
    <location>
        <begin position="55"/>
        <end position="78"/>
    </location>
</feature>
<gene>
    <name evidence="2" type="ORF">FF38_08336</name>
</gene>
<dbReference type="EMBL" id="JRES01001216">
    <property type="protein sequence ID" value="KNC24535.1"/>
    <property type="molecule type" value="Genomic_DNA"/>
</dbReference>
<evidence type="ECO:0000313" key="2">
    <source>
        <dbReference type="EMBL" id="KNC24535.1"/>
    </source>
</evidence>
<proteinExistence type="predicted"/>
<protein>
    <submittedName>
        <fullName evidence="2">Uncharacterized protein</fullName>
    </submittedName>
</protein>